<evidence type="ECO:0000313" key="3">
    <source>
        <dbReference type="Proteomes" id="UP000192796"/>
    </source>
</evidence>
<dbReference type="Gene3D" id="3.90.580.10">
    <property type="entry name" value="Zinc finger, CHC2-type domain"/>
    <property type="match status" value="1"/>
</dbReference>
<dbReference type="GO" id="GO:0008270">
    <property type="term" value="F:zinc ion binding"/>
    <property type="evidence" value="ECO:0007669"/>
    <property type="project" value="InterPro"/>
</dbReference>
<dbReference type="Pfam" id="PF13155">
    <property type="entry name" value="Toprim_2"/>
    <property type="match status" value="1"/>
</dbReference>
<dbReference type="STRING" id="1703345.A3860_14730"/>
<dbReference type="OrthoDB" id="8536512at2"/>
<reference evidence="2 3" key="1">
    <citation type="submission" date="2016-03" db="EMBL/GenBank/DDBJ databases">
        <title>Niastella vici sp. nov., isolated from farmland soil.</title>
        <authorList>
            <person name="Chen L."/>
            <person name="Wang D."/>
            <person name="Yang S."/>
            <person name="Wang G."/>
        </authorList>
    </citation>
    <scope>NUCLEOTIDE SEQUENCE [LARGE SCALE GENOMIC DNA]</scope>
    <source>
        <strain evidence="2 3">DJ57</strain>
    </source>
</reference>
<dbReference type="Pfam" id="PF01807">
    <property type="entry name" value="Zn_ribbon_DnaG"/>
    <property type="match status" value="1"/>
</dbReference>
<dbReference type="InterPro" id="IPR036977">
    <property type="entry name" value="DNA_primase_Znf_CHC2"/>
</dbReference>
<protein>
    <recommendedName>
        <fullName evidence="1">Zinc finger CHC2-type domain-containing protein</fullName>
    </recommendedName>
</protein>
<dbReference type="EMBL" id="LVYD01000013">
    <property type="protein sequence ID" value="OQP65846.1"/>
    <property type="molecule type" value="Genomic_DNA"/>
</dbReference>
<gene>
    <name evidence="2" type="ORF">A3860_14730</name>
</gene>
<dbReference type="AlphaFoldDB" id="A0A1V9G5V5"/>
<dbReference type="GO" id="GO:0003677">
    <property type="term" value="F:DNA binding"/>
    <property type="evidence" value="ECO:0007669"/>
    <property type="project" value="InterPro"/>
</dbReference>
<dbReference type="Gene3D" id="3.40.1360.10">
    <property type="match status" value="1"/>
</dbReference>
<dbReference type="InterPro" id="IPR002694">
    <property type="entry name" value="Znf_CHC2"/>
</dbReference>
<dbReference type="GO" id="GO:0003899">
    <property type="term" value="F:DNA-directed RNA polymerase activity"/>
    <property type="evidence" value="ECO:0007669"/>
    <property type="project" value="InterPro"/>
</dbReference>
<proteinExistence type="predicted"/>
<accession>A0A1V9G5V5</accession>
<dbReference type="SUPFAM" id="SSF57783">
    <property type="entry name" value="Zinc beta-ribbon"/>
    <property type="match status" value="1"/>
</dbReference>
<evidence type="ECO:0000259" key="1">
    <source>
        <dbReference type="Pfam" id="PF01807"/>
    </source>
</evidence>
<organism evidence="2 3">
    <name type="scientific">Niastella vici</name>
    <dbReference type="NCBI Taxonomy" id="1703345"/>
    <lineage>
        <taxon>Bacteria</taxon>
        <taxon>Pseudomonadati</taxon>
        <taxon>Bacteroidota</taxon>
        <taxon>Chitinophagia</taxon>
        <taxon>Chitinophagales</taxon>
        <taxon>Chitinophagaceae</taxon>
        <taxon>Niastella</taxon>
    </lineage>
</organism>
<sequence length="315" mass="36160">MCMKKLKCEQAKEIDLVNYLASLGHRPEKIRNQDFWYLSPLKDEKTPSFKVNRQKNLWYDHATGKGGDLIDFGTLYHTCSVSELLDRLSEYQARPVLSFHPPTVSGNFPGANSRSAGEKKETTDSKIVVLDSCPLAAKELLNYLQERCIPLEIAGRFCKEVDFLLYGKKHTVIGFQNNAGGYELRNAHFKGSSAPKDITFIDNRTDDVAVFEGFFSFLSFCTVNKNLTAPLSNCLILNSLSFFEKSRSLMEQYSQVHLILDRDTAGMNCKKQALQWNRDKYIDRSDFYQNHKDLNDWLIHHQHSQKQSLRSGRQL</sequence>
<keyword evidence="3" id="KW-1185">Reference proteome</keyword>
<name>A0A1V9G5V5_9BACT</name>
<dbReference type="GO" id="GO:0006260">
    <property type="term" value="P:DNA replication"/>
    <property type="evidence" value="ECO:0007669"/>
    <property type="project" value="InterPro"/>
</dbReference>
<evidence type="ECO:0000313" key="2">
    <source>
        <dbReference type="EMBL" id="OQP65846.1"/>
    </source>
</evidence>
<comment type="caution">
    <text evidence="2">The sequence shown here is derived from an EMBL/GenBank/DDBJ whole genome shotgun (WGS) entry which is preliminary data.</text>
</comment>
<feature type="domain" description="Zinc finger CHC2-type" evidence="1">
    <location>
        <begin position="31"/>
        <end position="89"/>
    </location>
</feature>
<dbReference type="Proteomes" id="UP000192796">
    <property type="component" value="Unassembled WGS sequence"/>
</dbReference>